<dbReference type="InterPro" id="IPR009683">
    <property type="entry name" value="Extensin-like_C"/>
</dbReference>
<feature type="domain" description="Extensin-like C-terminal" evidence="2">
    <location>
        <begin position="73"/>
        <end position="241"/>
    </location>
</feature>
<name>A0A850PKF1_9PROT</name>
<keyword evidence="1" id="KW-1133">Transmembrane helix</keyword>
<evidence type="ECO:0000313" key="3">
    <source>
        <dbReference type="EMBL" id="NVN41791.1"/>
    </source>
</evidence>
<dbReference type="Proteomes" id="UP000585665">
    <property type="component" value="Unassembled WGS sequence"/>
</dbReference>
<dbReference type="RefSeq" id="WP_176614659.1">
    <property type="nucleotide sequence ID" value="NZ_JABXXR010000185.1"/>
</dbReference>
<reference evidence="3 4" key="1">
    <citation type="submission" date="2020-06" db="EMBL/GenBank/DDBJ databases">
        <title>Description of novel acetic acid bacteria.</title>
        <authorList>
            <person name="Sombolestani A."/>
        </authorList>
    </citation>
    <scope>NUCLEOTIDE SEQUENCE [LARGE SCALE GENOMIC DNA]</scope>
    <source>
        <strain evidence="3 4">LMG 27010</strain>
    </source>
</reference>
<keyword evidence="1" id="KW-0472">Membrane</keyword>
<evidence type="ECO:0000313" key="4">
    <source>
        <dbReference type="Proteomes" id="UP000585665"/>
    </source>
</evidence>
<keyword evidence="1" id="KW-0812">Transmembrane</keyword>
<evidence type="ECO:0000259" key="2">
    <source>
        <dbReference type="Pfam" id="PF06904"/>
    </source>
</evidence>
<comment type="caution">
    <text evidence="3">The sequence shown here is derived from an EMBL/GenBank/DDBJ whole genome shotgun (WGS) entry which is preliminary data.</text>
</comment>
<feature type="non-terminal residue" evidence="3">
    <location>
        <position position="1"/>
    </location>
</feature>
<accession>A0A850PKF1</accession>
<dbReference type="EMBL" id="JABXXR010000185">
    <property type="protein sequence ID" value="NVN41791.1"/>
    <property type="molecule type" value="Genomic_DNA"/>
</dbReference>
<sequence>ACLTRGPAMRAGGRVALALWLGVSGLGIAGLGVFHRRWLPAPYDPLQPLDVRAAWTPVSPLKLGLLGLSDPFCNAALATVPWPVEAHARSGTATCPLRDVYTVDGGDIRLAPGGFLASCSLAVRWALFETQVATPIARDMFGSRLIAIRHVGSFACRDIRDRPGAQSSHATANAIDVAGFTLADGREIPVSAWHGGGPDSVYLHRARDGACRVFGVVLSPAYNALHAGHLHLQATGGGLCR</sequence>
<organism evidence="3 4">
    <name type="scientific">Ameyamaea chiangmaiensis</name>
    <dbReference type="NCBI Taxonomy" id="442969"/>
    <lineage>
        <taxon>Bacteria</taxon>
        <taxon>Pseudomonadati</taxon>
        <taxon>Pseudomonadota</taxon>
        <taxon>Alphaproteobacteria</taxon>
        <taxon>Acetobacterales</taxon>
        <taxon>Acetobacteraceae</taxon>
        <taxon>Ameyamaea</taxon>
    </lineage>
</organism>
<dbReference type="Pfam" id="PF06904">
    <property type="entry name" value="Extensin-like_C"/>
    <property type="match status" value="1"/>
</dbReference>
<keyword evidence="4" id="KW-1185">Reference proteome</keyword>
<gene>
    <name evidence="3" type="ORF">HUK82_14660</name>
</gene>
<proteinExistence type="predicted"/>
<feature type="transmembrane region" description="Helical" evidence="1">
    <location>
        <begin position="15"/>
        <end position="34"/>
    </location>
</feature>
<evidence type="ECO:0000256" key="1">
    <source>
        <dbReference type="SAM" id="Phobius"/>
    </source>
</evidence>
<protein>
    <submittedName>
        <fullName evidence="3">Extensin family protein</fullName>
    </submittedName>
</protein>
<dbReference type="AlphaFoldDB" id="A0A850PKF1"/>